<dbReference type="GO" id="GO:0005634">
    <property type="term" value="C:nucleus"/>
    <property type="evidence" value="ECO:0007669"/>
    <property type="project" value="TreeGrafter"/>
</dbReference>
<dbReference type="InterPro" id="IPR050191">
    <property type="entry name" value="ATP-dep_DNA_ligase"/>
</dbReference>
<dbReference type="AlphaFoldDB" id="A0A4Z0Z227"/>
<feature type="compositionally biased region" description="Polar residues" evidence="2">
    <location>
        <begin position="539"/>
        <end position="556"/>
    </location>
</feature>
<evidence type="ECO:0000256" key="1">
    <source>
        <dbReference type="ARBA" id="ARBA00022598"/>
    </source>
</evidence>
<protein>
    <recommendedName>
        <fullName evidence="3">ATP-dependent DNA ligase family profile domain-containing protein</fullName>
    </recommendedName>
</protein>
<evidence type="ECO:0000313" key="5">
    <source>
        <dbReference type="Proteomes" id="UP000297716"/>
    </source>
</evidence>
<dbReference type="GO" id="GO:0003910">
    <property type="term" value="F:DNA ligase (ATP) activity"/>
    <property type="evidence" value="ECO:0007669"/>
    <property type="project" value="InterPro"/>
</dbReference>
<dbReference type="OrthoDB" id="2160351at2759"/>
<feature type="region of interest" description="Disordered" evidence="2">
    <location>
        <begin position="454"/>
        <end position="495"/>
    </location>
</feature>
<dbReference type="GO" id="GO:0006281">
    <property type="term" value="P:DNA repair"/>
    <property type="evidence" value="ECO:0007669"/>
    <property type="project" value="InterPro"/>
</dbReference>
<dbReference type="GO" id="GO:0005524">
    <property type="term" value="F:ATP binding"/>
    <property type="evidence" value="ECO:0007669"/>
    <property type="project" value="InterPro"/>
</dbReference>
<feature type="compositionally biased region" description="Polar residues" evidence="2">
    <location>
        <begin position="618"/>
        <end position="632"/>
    </location>
</feature>
<dbReference type="InterPro" id="IPR012340">
    <property type="entry name" value="NA-bd_OB-fold"/>
</dbReference>
<reference evidence="4 5" key="1">
    <citation type="submission" date="2019-03" db="EMBL/GenBank/DDBJ databases">
        <title>Draft genome sequence of Xylaria hypoxylon DSM 108379, a ubiquitous saprotrophic-parasitic fungi on hardwood.</title>
        <authorList>
            <person name="Buettner E."/>
            <person name="Leonhardt S."/>
            <person name="Gebauer A.M."/>
            <person name="Liers C."/>
            <person name="Hofrichter M."/>
            <person name="Kellner H."/>
        </authorList>
    </citation>
    <scope>NUCLEOTIDE SEQUENCE [LARGE SCALE GENOMIC DNA]</scope>
    <source>
        <strain evidence="4 5">DSM 108379</strain>
    </source>
</reference>
<keyword evidence="1" id="KW-0436">Ligase</keyword>
<dbReference type="Gene3D" id="3.30.470.30">
    <property type="entry name" value="DNA ligase/mRNA capping enzyme"/>
    <property type="match status" value="1"/>
</dbReference>
<evidence type="ECO:0000259" key="3">
    <source>
        <dbReference type="PROSITE" id="PS50160"/>
    </source>
</evidence>
<dbReference type="Gene3D" id="2.40.50.140">
    <property type="entry name" value="Nucleic acid-binding proteins"/>
    <property type="match status" value="1"/>
</dbReference>
<feature type="region of interest" description="Disordered" evidence="2">
    <location>
        <begin position="508"/>
        <end position="598"/>
    </location>
</feature>
<dbReference type="EMBL" id="SKBN01000039">
    <property type="protein sequence ID" value="TGJ85781.1"/>
    <property type="molecule type" value="Genomic_DNA"/>
</dbReference>
<feature type="region of interest" description="Disordered" evidence="2">
    <location>
        <begin position="612"/>
        <end position="640"/>
    </location>
</feature>
<dbReference type="GO" id="GO:1903461">
    <property type="term" value="P:Okazaki fragment processing involved in mitotic DNA replication"/>
    <property type="evidence" value="ECO:0007669"/>
    <property type="project" value="TreeGrafter"/>
</dbReference>
<name>A0A4Z0Z227_9PEZI</name>
<feature type="compositionally biased region" description="Low complexity" evidence="2">
    <location>
        <begin position="463"/>
        <end position="481"/>
    </location>
</feature>
<dbReference type="PANTHER" id="PTHR45674:SF12">
    <property type="entry name" value="ATP DEPENDENT DNA LIGASE DOMAIN-CONTAINING PROTEIN"/>
    <property type="match status" value="1"/>
</dbReference>
<organism evidence="4 5">
    <name type="scientific">Xylaria hypoxylon</name>
    <dbReference type="NCBI Taxonomy" id="37992"/>
    <lineage>
        <taxon>Eukaryota</taxon>
        <taxon>Fungi</taxon>
        <taxon>Dikarya</taxon>
        <taxon>Ascomycota</taxon>
        <taxon>Pezizomycotina</taxon>
        <taxon>Sordariomycetes</taxon>
        <taxon>Xylariomycetidae</taxon>
        <taxon>Xylariales</taxon>
        <taxon>Xylariaceae</taxon>
        <taxon>Xylaria</taxon>
    </lineage>
</organism>
<proteinExistence type="predicted"/>
<dbReference type="GO" id="GO:0005739">
    <property type="term" value="C:mitochondrion"/>
    <property type="evidence" value="ECO:0007669"/>
    <property type="project" value="TreeGrafter"/>
</dbReference>
<dbReference type="PANTHER" id="PTHR45674">
    <property type="entry name" value="DNA LIGASE 1/3 FAMILY MEMBER"/>
    <property type="match status" value="1"/>
</dbReference>
<dbReference type="SUPFAM" id="SSF56091">
    <property type="entry name" value="DNA ligase/mRNA capping enzyme, catalytic domain"/>
    <property type="match status" value="1"/>
</dbReference>
<dbReference type="Pfam" id="PF01068">
    <property type="entry name" value="DNA_ligase_A_M"/>
    <property type="match status" value="1"/>
</dbReference>
<evidence type="ECO:0000256" key="2">
    <source>
        <dbReference type="SAM" id="MobiDB-lite"/>
    </source>
</evidence>
<feature type="compositionally biased region" description="Low complexity" evidence="2">
    <location>
        <begin position="585"/>
        <end position="595"/>
    </location>
</feature>
<gene>
    <name evidence="4" type="ORF">E0Z10_g2993</name>
</gene>
<dbReference type="InterPro" id="IPR012310">
    <property type="entry name" value="DNA_ligase_ATP-dep_cent"/>
</dbReference>
<dbReference type="Proteomes" id="UP000297716">
    <property type="component" value="Unassembled WGS sequence"/>
</dbReference>
<sequence>MMKIRDDLSIATSYVRHIDEKPDSPSTIASLLKPRLGTKVGRQTWLKGRSMENCMDMAQGREVVCEQKLDGEYCQIHIDLRKRRDCIQIFSKSGKDSTVDRIGLHKPIRDSLQIGNGDCRFTKSCILEGELLEHKILRFHKIRKHVSRSGSFLGTAKDSQAHEYEHLMIMYYDVLLIDNESLLGVKNSERFRRLSEIVTCRKGYAELVSRTTIYTSRPSAVPALRELFAQCISSRGEGLVLKPDEPYFDFNGTTRRYSCCNIKLKKEYIQGWGDVGDFAVVGASYDAAKAREYKLSNVTWTHFFIGCLENSDQARAKTEMPRFRVTNIIELTGPTLSAFWAQQRPISVRHEDNTYIQLDYSGSVLARKPTVVFPCPLVFDMRCFAFDKEPNTNFWSMRFPQVAKAHYDRSYLDTITFRELQDIAEAATHAPEEEDSQEMRQWIKALEKMDRGKFSVDAPSQATTCSDVPSSPSSSTSIGTTQQLRRDLPTPPRSSAVQAAVASADTRIAGSTISTSNHAKRPITEQSRSGCATKRRRTYSGTPSIDSSQQNTPTDSARTRHREPLSQVDLNISEKHRTGSQHHPSTLSVTTTSTQDDTDICVEKPAASSPAAYYTASEMPSSSPSRVARTQRTSVTARSQSKSSKSISSCCSVARHECALASCSILLSPCISSYAWITDDLLRRHGIVDPLLDPRVWHSVDSRMSICRSTGNFECESTPQATLGRRQRIRKICLVESRRKEATEAFLQKIKDADLRRKDGEREWVAVYDWRVLETITEQEAQEKSLRGKDPWRRFYVGIV</sequence>
<feature type="domain" description="ATP-dependent DNA ligase family profile" evidence="3">
    <location>
        <begin position="160"/>
        <end position="309"/>
    </location>
</feature>
<dbReference type="PROSITE" id="PS50160">
    <property type="entry name" value="DNA_LIGASE_A3"/>
    <property type="match status" value="1"/>
</dbReference>
<comment type="caution">
    <text evidence="4">The sequence shown here is derived from an EMBL/GenBank/DDBJ whole genome shotgun (WGS) entry which is preliminary data.</text>
</comment>
<evidence type="ECO:0000313" key="4">
    <source>
        <dbReference type="EMBL" id="TGJ85781.1"/>
    </source>
</evidence>
<accession>A0A4Z0Z227</accession>
<dbReference type="STRING" id="37992.A0A4Z0Z227"/>
<keyword evidence="5" id="KW-1185">Reference proteome</keyword>
<dbReference type="GO" id="GO:0006310">
    <property type="term" value="P:DNA recombination"/>
    <property type="evidence" value="ECO:0007669"/>
    <property type="project" value="InterPro"/>
</dbReference>